<dbReference type="KEGG" id="soy:115878206"/>
<feature type="region of interest" description="Disordered" evidence="2">
    <location>
        <begin position="174"/>
        <end position="194"/>
    </location>
</feature>
<dbReference type="GeneID" id="115878206"/>
<name>A0A6J2XGT3_SITOR</name>
<dbReference type="AlphaFoldDB" id="A0A6J2XGT3"/>
<evidence type="ECO:0000313" key="5">
    <source>
        <dbReference type="RefSeq" id="XP_030750482.1"/>
    </source>
</evidence>
<protein>
    <submittedName>
        <fullName evidence="5">Coiled-coil domain-containing protein 186-like isoform X1</fullName>
    </submittedName>
</protein>
<feature type="domain" description="DUF4485" evidence="3">
    <location>
        <begin position="14"/>
        <end position="92"/>
    </location>
</feature>
<accession>A0A6J2XGT3</accession>
<dbReference type="OrthoDB" id="78101at2759"/>
<dbReference type="Proteomes" id="UP000504635">
    <property type="component" value="Unplaced"/>
</dbReference>
<feature type="coiled-coil region" evidence="1">
    <location>
        <begin position="433"/>
        <end position="509"/>
    </location>
</feature>
<dbReference type="RefSeq" id="XP_030750482.1">
    <property type="nucleotide sequence ID" value="XM_030894622.1"/>
</dbReference>
<organism evidence="4 5">
    <name type="scientific">Sitophilus oryzae</name>
    <name type="common">Rice weevil</name>
    <name type="synonym">Curculio oryzae</name>
    <dbReference type="NCBI Taxonomy" id="7048"/>
    <lineage>
        <taxon>Eukaryota</taxon>
        <taxon>Metazoa</taxon>
        <taxon>Ecdysozoa</taxon>
        <taxon>Arthropoda</taxon>
        <taxon>Hexapoda</taxon>
        <taxon>Insecta</taxon>
        <taxon>Pterygota</taxon>
        <taxon>Neoptera</taxon>
        <taxon>Endopterygota</taxon>
        <taxon>Coleoptera</taxon>
        <taxon>Polyphaga</taxon>
        <taxon>Cucujiformia</taxon>
        <taxon>Curculionidae</taxon>
        <taxon>Dryophthorinae</taxon>
        <taxon>Sitophilus</taxon>
    </lineage>
</organism>
<evidence type="ECO:0000313" key="4">
    <source>
        <dbReference type="Proteomes" id="UP000504635"/>
    </source>
</evidence>
<gene>
    <name evidence="5" type="primary">LOC115878206</name>
</gene>
<evidence type="ECO:0000256" key="1">
    <source>
        <dbReference type="SAM" id="Coils"/>
    </source>
</evidence>
<keyword evidence="1" id="KW-0175">Coiled coil</keyword>
<evidence type="ECO:0000259" key="3">
    <source>
        <dbReference type="Pfam" id="PF14846"/>
    </source>
</evidence>
<proteinExistence type="predicted"/>
<keyword evidence="4" id="KW-1185">Reference proteome</keyword>
<sequence length="529" mass="61809">MDKPVETQSNEDELDIQFKEILCEIRKHIPFINSNAYLFQCRIWLEKLSGPDMDKVLRNLYLIELCNQIENNKLCPPFNEAPPAGNLKSFSRISMKMPNKSILPQIQSRSNLSRSAKALISAQQKKANKRYAPKDIQGNIEKYFERERDHSKGISDIFVPIETIKPIKSTIKPKSTQLPMRSQSQTNKFSCGEPIHSSHSNIKYETTASDKTECISREIAIDGTDDSWSDITDQDEEIDDNTIKCEIDKDKECPKVVEERSTKPVETSEQRTIVSQTEEDNIIFSYNLKDMNFISEDWKKTIAALQLRLSEMTHQNDYLNSIIQKMEIKIDETNAQHQAEISNLEYEHSNKIETLKNNFHEQIRNKSKINDELINKKDEEIFRLTDIIQKRCQQISNEISSLQNHLTSCECDKKLGLLKKCVSKMDKTFKRSEREYLRQIEKLKEDLNSKEISLQIQLNAQKTELLKQTNVNLEEEFNKKLNALEIKYIKMLEEHEQEMMEKKKHDEEEIVILKQLLTRHGISYDNIDV</sequence>
<feature type="compositionally biased region" description="Polar residues" evidence="2">
    <location>
        <begin position="177"/>
        <end position="189"/>
    </location>
</feature>
<dbReference type="Pfam" id="PF14846">
    <property type="entry name" value="DUF4485"/>
    <property type="match status" value="1"/>
</dbReference>
<evidence type="ECO:0000256" key="2">
    <source>
        <dbReference type="SAM" id="MobiDB-lite"/>
    </source>
</evidence>
<reference evidence="5" key="1">
    <citation type="submission" date="2025-08" db="UniProtKB">
        <authorList>
            <consortium name="RefSeq"/>
        </authorList>
    </citation>
    <scope>IDENTIFICATION</scope>
    <source>
        <tissue evidence="5">Gonads</tissue>
    </source>
</reference>
<dbReference type="InterPro" id="IPR027831">
    <property type="entry name" value="DUF4485"/>
</dbReference>